<gene>
    <name evidence="1" type="ORF">WUBG_09502</name>
</gene>
<dbReference type="Proteomes" id="UP000004810">
    <property type="component" value="Unassembled WGS sequence"/>
</dbReference>
<reference evidence="2" key="1">
    <citation type="submission" date="2012-08" db="EMBL/GenBank/DDBJ databases">
        <title>The Genome Sequence of Wuchereria bancrofti.</title>
        <authorList>
            <person name="Nutman T.B."/>
            <person name="Fink D.L."/>
            <person name="Russ C."/>
            <person name="Young S."/>
            <person name="Zeng Q."/>
            <person name="Koehrsen M."/>
            <person name="Alvarado L."/>
            <person name="Berlin A."/>
            <person name="Chapman S.B."/>
            <person name="Chen Z."/>
            <person name="Freedman E."/>
            <person name="Gellesch M."/>
            <person name="Goldberg J."/>
            <person name="Griggs A."/>
            <person name="Gujja S."/>
            <person name="Heilman E.R."/>
            <person name="Heiman D."/>
            <person name="Hepburn T."/>
            <person name="Howarth C."/>
            <person name="Jen D."/>
            <person name="Larson L."/>
            <person name="Lewis B."/>
            <person name="Mehta T."/>
            <person name="Park D."/>
            <person name="Pearson M."/>
            <person name="Roberts A."/>
            <person name="Saif S."/>
            <person name="Shea T."/>
            <person name="Shenoy N."/>
            <person name="Sisk P."/>
            <person name="Stolte C."/>
            <person name="Sykes S."/>
            <person name="Walk T."/>
            <person name="White J."/>
            <person name="Yandava C."/>
            <person name="Haas B."/>
            <person name="Henn M.R."/>
            <person name="Nusbaum C."/>
            <person name="Birren B."/>
        </authorList>
    </citation>
    <scope>NUCLEOTIDE SEQUENCE [LARGE SCALE GENOMIC DNA]</scope>
    <source>
        <strain evidence="2">NA</strain>
    </source>
</reference>
<dbReference type="EMBL" id="ADBV01005319">
    <property type="protein sequence ID" value="EJW79591.1"/>
    <property type="molecule type" value="Genomic_DNA"/>
</dbReference>
<evidence type="ECO:0000313" key="1">
    <source>
        <dbReference type="EMBL" id="EJW79591.1"/>
    </source>
</evidence>
<protein>
    <submittedName>
        <fullName evidence="1">Alpha-tubulin</fullName>
    </submittedName>
</protein>
<accession>J9EB31</accession>
<proteinExistence type="predicted"/>
<sequence>MTGVQQKTENVPLEKSVFKHEIRPTLLGIQRAELELIRVAFREKREMLRSQWRLWLKTLEAGWGVVSSITASLRFDGALNVDLTEFQTNL</sequence>
<feature type="non-terminal residue" evidence="1">
    <location>
        <position position="90"/>
    </location>
</feature>
<organism evidence="1 2">
    <name type="scientific">Wuchereria bancrofti</name>
    <dbReference type="NCBI Taxonomy" id="6293"/>
    <lineage>
        <taxon>Eukaryota</taxon>
        <taxon>Metazoa</taxon>
        <taxon>Ecdysozoa</taxon>
        <taxon>Nematoda</taxon>
        <taxon>Chromadorea</taxon>
        <taxon>Rhabditida</taxon>
        <taxon>Spirurina</taxon>
        <taxon>Spiruromorpha</taxon>
        <taxon>Filarioidea</taxon>
        <taxon>Onchocercidae</taxon>
        <taxon>Wuchereria</taxon>
    </lineage>
</organism>
<comment type="caution">
    <text evidence="1">The sequence shown here is derived from an EMBL/GenBank/DDBJ whole genome shotgun (WGS) entry which is preliminary data.</text>
</comment>
<dbReference type="Gene3D" id="3.40.50.1440">
    <property type="entry name" value="Tubulin/FtsZ, GTPase domain"/>
    <property type="match status" value="1"/>
</dbReference>
<dbReference type="InterPro" id="IPR036525">
    <property type="entry name" value="Tubulin/FtsZ_GTPase_sf"/>
</dbReference>
<dbReference type="AlphaFoldDB" id="J9EB31"/>
<name>J9EB31_WUCBA</name>
<evidence type="ECO:0000313" key="2">
    <source>
        <dbReference type="Proteomes" id="UP000004810"/>
    </source>
</evidence>